<proteinExistence type="predicted"/>
<dbReference type="Pfam" id="PF00211">
    <property type="entry name" value="Guanylate_cyc"/>
    <property type="match status" value="1"/>
</dbReference>
<dbReference type="InterPro" id="IPR001054">
    <property type="entry name" value="A/G_cyclase"/>
</dbReference>
<keyword evidence="5" id="KW-1185">Reference proteome</keyword>
<dbReference type="SUPFAM" id="SSF55073">
    <property type="entry name" value="Nucleotide cyclase"/>
    <property type="match status" value="1"/>
</dbReference>
<reference evidence="4 5" key="2">
    <citation type="submission" date="2020-05" db="EMBL/GenBank/DDBJ databases">
        <authorList>
            <person name="Khan S.A."/>
            <person name="Jeon C.O."/>
            <person name="Chun B.H."/>
        </authorList>
    </citation>
    <scope>NUCLEOTIDE SEQUENCE [LARGE SCALE GENOMIC DNA]</scope>
    <source>
        <strain evidence="4 5">H242</strain>
    </source>
</reference>
<dbReference type="Proteomes" id="UP000500826">
    <property type="component" value="Chromosome"/>
</dbReference>
<organism evidence="4 5">
    <name type="scientific">Ramlibacter terrae</name>
    <dbReference type="NCBI Taxonomy" id="2732511"/>
    <lineage>
        <taxon>Bacteria</taxon>
        <taxon>Pseudomonadati</taxon>
        <taxon>Pseudomonadota</taxon>
        <taxon>Betaproteobacteria</taxon>
        <taxon>Burkholderiales</taxon>
        <taxon>Comamonadaceae</taxon>
        <taxon>Ramlibacter</taxon>
    </lineage>
</organism>
<evidence type="ECO:0000256" key="2">
    <source>
        <dbReference type="ARBA" id="ARBA00022840"/>
    </source>
</evidence>
<sequence length="256" mass="27641">MNVSLQDSHDVALSVRIGIHTGLVLLSNLGQLGRERFALGETPNLASRVQGLAGVGEVLVSDSTRMLARAEFDFADLGEHQLKGIARPVRVFRALAARAAAGRPDAGLRTPLVGREPELALLRDRWSLAAEGHGRAVMVRGEPGIGKSRLVAAHRHYAESLGAQRVTLRCSPYHSASVLHPVIEHLARLLGFTAGMADAERLQRLQEAIALVEMDPATVPLFAALLGCPCRPKRKRRPRCRRARCASARSPRSCAG</sequence>
<name>A0ABX6P0S8_9BURK</name>
<dbReference type="InterPro" id="IPR027417">
    <property type="entry name" value="P-loop_NTPase"/>
</dbReference>
<keyword evidence="2" id="KW-0067">ATP-binding</keyword>
<dbReference type="PROSITE" id="PS50125">
    <property type="entry name" value="GUANYLATE_CYCLASE_2"/>
    <property type="match status" value="1"/>
</dbReference>
<protein>
    <submittedName>
        <fullName evidence="4">AAA family ATPase</fullName>
    </submittedName>
</protein>
<dbReference type="Pfam" id="PF13191">
    <property type="entry name" value="AAA_16"/>
    <property type="match status" value="1"/>
</dbReference>
<dbReference type="Gene3D" id="3.30.70.1230">
    <property type="entry name" value="Nucleotide cyclase"/>
    <property type="match status" value="1"/>
</dbReference>
<dbReference type="EMBL" id="CP053418">
    <property type="protein sequence ID" value="QJW83658.1"/>
    <property type="molecule type" value="Genomic_DNA"/>
</dbReference>
<dbReference type="InterPro" id="IPR029787">
    <property type="entry name" value="Nucleotide_cyclase"/>
</dbReference>
<evidence type="ECO:0000313" key="4">
    <source>
        <dbReference type="EMBL" id="QJW83658.1"/>
    </source>
</evidence>
<evidence type="ECO:0000256" key="1">
    <source>
        <dbReference type="ARBA" id="ARBA00022741"/>
    </source>
</evidence>
<dbReference type="PANTHER" id="PTHR16305:SF28">
    <property type="entry name" value="GUANYLATE CYCLASE DOMAIN-CONTAINING PROTEIN"/>
    <property type="match status" value="1"/>
</dbReference>
<dbReference type="CDD" id="cd07302">
    <property type="entry name" value="CHD"/>
    <property type="match status" value="1"/>
</dbReference>
<accession>A0ABX6P0S8</accession>
<dbReference type="InterPro" id="IPR041664">
    <property type="entry name" value="AAA_16"/>
</dbReference>
<dbReference type="Gene3D" id="3.40.50.300">
    <property type="entry name" value="P-loop containing nucleotide triphosphate hydrolases"/>
    <property type="match status" value="1"/>
</dbReference>
<keyword evidence="1" id="KW-0547">Nucleotide-binding</keyword>
<dbReference type="PANTHER" id="PTHR16305">
    <property type="entry name" value="TESTICULAR SOLUBLE ADENYLYL CYCLASE"/>
    <property type="match status" value="1"/>
</dbReference>
<dbReference type="SUPFAM" id="SSF52540">
    <property type="entry name" value="P-loop containing nucleoside triphosphate hydrolases"/>
    <property type="match status" value="1"/>
</dbReference>
<gene>
    <name evidence="4" type="ORF">HK414_05095</name>
</gene>
<evidence type="ECO:0000259" key="3">
    <source>
        <dbReference type="PROSITE" id="PS50125"/>
    </source>
</evidence>
<feature type="domain" description="Guanylate cyclase" evidence="3">
    <location>
        <begin position="1"/>
        <end position="50"/>
    </location>
</feature>
<evidence type="ECO:0000313" key="5">
    <source>
        <dbReference type="Proteomes" id="UP000500826"/>
    </source>
</evidence>
<reference evidence="4 5" key="1">
    <citation type="submission" date="2020-05" db="EMBL/GenBank/DDBJ databases">
        <title>Ramlibacter rhizophilus sp. nov., isolated from rhizosphere soil of national flower Mugunghwa from South Korea.</title>
        <authorList>
            <person name="Zheng-Fei Y."/>
            <person name="Huan T."/>
        </authorList>
    </citation>
    <scope>NUCLEOTIDE SEQUENCE [LARGE SCALE GENOMIC DNA]</scope>
    <source>
        <strain evidence="4 5">H242</strain>
    </source>
</reference>